<keyword evidence="2" id="KW-1133">Transmembrane helix</keyword>
<keyword evidence="4" id="KW-1185">Reference proteome</keyword>
<accession>A0A9N8I0L7</accession>
<keyword evidence="2" id="KW-0472">Membrane</keyword>
<feature type="coiled-coil region" evidence="1">
    <location>
        <begin position="109"/>
        <end position="136"/>
    </location>
</feature>
<dbReference type="EMBL" id="CAICTM010002762">
    <property type="protein sequence ID" value="CAB9530158.1"/>
    <property type="molecule type" value="Genomic_DNA"/>
</dbReference>
<evidence type="ECO:0000256" key="1">
    <source>
        <dbReference type="SAM" id="Coils"/>
    </source>
</evidence>
<name>A0A9N8I0L7_9STRA</name>
<organism evidence="3 4">
    <name type="scientific">Seminavis robusta</name>
    <dbReference type="NCBI Taxonomy" id="568900"/>
    <lineage>
        <taxon>Eukaryota</taxon>
        <taxon>Sar</taxon>
        <taxon>Stramenopiles</taxon>
        <taxon>Ochrophyta</taxon>
        <taxon>Bacillariophyta</taxon>
        <taxon>Bacillariophyceae</taxon>
        <taxon>Bacillariophycidae</taxon>
        <taxon>Naviculales</taxon>
        <taxon>Naviculaceae</taxon>
        <taxon>Seminavis</taxon>
    </lineage>
</organism>
<keyword evidence="2" id="KW-0812">Transmembrane</keyword>
<sequence>MRKADWNQLHSPLYIVVMLLLVFSFSDGFDAFSGRRKRGYRHSVEEWNIVSASKSSLQQATSSSSENNENAELVASLQRQKNQTLSSALVSNTNNATSTANATTDNPAALALQQQAAKLRAEIAVIQADLQAKQEAKRQKEIADIDRWIQECLYVPVAGGDDGLPVELLNSVDTAAQVLRDHRFSHEQVSKMFDRICDTSPAQSRSNCSPLLALLVDAAGKLDCVERQDNPNKRWDGRVERDLRKRLFAMDWGFDLEPTHKGDDRFL</sequence>
<reference evidence="3" key="1">
    <citation type="submission" date="2020-06" db="EMBL/GenBank/DDBJ databases">
        <authorList>
            <consortium name="Plant Systems Biology data submission"/>
        </authorList>
    </citation>
    <scope>NUCLEOTIDE SEQUENCE</scope>
    <source>
        <strain evidence="3">D6</strain>
    </source>
</reference>
<dbReference type="AlphaFoldDB" id="A0A9N8I0L7"/>
<evidence type="ECO:0000313" key="4">
    <source>
        <dbReference type="Proteomes" id="UP001153069"/>
    </source>
</evidence>
<gene>
    <name evidence="3" type="ORF">SEMRO_2764_G336620.1</name>
</gene>
<dbReference type="OrthoDB" id="45761at2759"/>
<comment type="caution">
    <text evidence="3">The sequence shown here is derived from an EMBL/GenBank/DDBJ whole genome shotgun (WGS) entry which is preliminary data.</text>
</comment>
<protein>
    <submittedName>
        <fullName evidence="3">Uncharacterized protein</fullName>
    </submittedName>
</protein>
<proteinExistence type="predicted"/>
<feature type="transmembrane region" description="Helical" evidence="2">
    <location>
        <begin position="12"/>
        <end position="32"/>
    </location>
</feature>
<dbReference type="Proteomes" id="UP001153069">
    <property type="component" value="Unassembled WGS sequence"/>
</dbReference>
<evidence type="ECO:0000256" key="2">
    <source>
        <dbReference type="SAM" id="Phobius"/>
    </source>
</evidence>
<evidence type="ECO:0000313" key="3">
    <source>
        <dbReference type="EMBL" id="CAB9530158.1"/>
    </source>
</evidence>
<keyword evidence="1" id="KW-0175">Coiled coil</keyword>